<reference evidence="2" key="2">
    <citation type="submission" date="2021-01" db="UniProtKB">
        <authorList>
            <consortium name="EnsemblPlants"/>
        </authorList>
    </citation>
    <scope>IDENTIFICATION</scope>
</reference>
<feature type="transmembrane region" description="Helical" evidence="1">
    <location>
        <begin position="32"/>
        <end position="53"/>
    </location>
</feature>
<organism evidence="2 3">
    <name type="scientific">Quercus lobata</name>
    <name type="common">Valley oak</name>
    <dbReference type="NCBI Taxonomy" id="97700"/>
    <lineage>
        <taxon>Eukaryota</taxon>
        <taxon>Viridiplantae</taxon>
        <taxon>Streptophyta</taxon>
        <taxon>Embryophyta</taxon>
        <taxon>Tracheophyta</taxon>
        <taxon>Spermatophyta</taxon>
        <taxon>Magnoliopsida</taxon>
        <taxon>eudicotyledons</taxon>
        <taxon>Gunneridae</taxon>
        <taxon>Pentapetalae</taxon>
        <taxon>rosids</taxon>
        <taxon>fabids</taxon>
        <taxon>Fagales</taxon>
        <taxon>Fagaceae</taxon>
        <taxon>Quercus</taxon>
    </lineage>
</organism>
<evidence type="ECO:0000313" key="2">
    <source>
        <dbReference type="EnsemblPlants" id="QL04p054192:mrna"/>
    </source>
</evidence>
<dbReference type="AlphaFoldDB" id="A0A7N2R3C3"/>
<dbReference type="InParanoid" id="A0A7N2R3C3"/>
<sequence length="102" mass="11703">MDKNVEKMQVRKNYRNLWHTDLMSTIRADTPFAYVLFDMQIVALQYGALLVLLTCYANELFIMICQDTHAVLVICHAVVGVEKVGALNFVFALRFSFALEIQ</sequence>
<name>A0A7N2R3C3_QUELO</name>
<protein>
    <submittedName>
        <fullName evidence="2">Uncharacterized protein</fullName>
    </submittedName>
</protein>
<evidence type="ECO:0000256" key="1">
    <source>
        <dbReference type="SAM" id="Phobius"/>
    </source>
</evidence>
<evidence type="ECO:0000313" key="3">
    <source>
        <dbReference type="Proteomes" id="UP000594261"/>
    </source>
</evidence>
<reference evidence="2 3" key="1">
    <citation type="journal article" date="2016" name="G3 (Bethesda)">
        <title>First Draft Assembly and Annotation of the Genome of a California Endemic Oak Quercus lobata Nee (Fagaceae).</title>
        <authorList>
            <person name="Sork V.L."/>
            <person name="Fitz-Gibbon S.T."/>
            <person name="Puiu D."/>
            <person name="Crepeau M."/>
            <person name="Gugger P.F."/>
            <person name="Sherman R."/>
            <person name="Stevens K."/>
            <person name="Langley C.H."/>
            <person name="Pellegrini M."/>
            <person name="Salzberg S.L."/>
        </authorList>
    </citation>
    <scope>NUCLEOTIDE SEQUENCE [LARGE SCALE GENOMIC DNA]</scope>
    <source>
        <strain evidence="2 3">cv. SW786</strain>
    </source>
</reference>
<dbReference type="OMA" id="TCYANEL"/>
<dbReference type="EnsemblPlants" id="QL04p054192:mrna">
    <property type="protein sequence ID" value="QL04p054192:mrna"/>
    <property type="gene ID" value="QL04p054192"/>
</dbReference>
<dbReference type="Proteomes" id="UP000594261">
    <property type="component" value="Chromosome 4"/>
</dbReference>
<keyword evidence="1" id="KW-1133">Transmembrane helix</keyword>
<keyword evidence="1" id="KW-0812">Transmembrane</keyword>
<dbReference type="Gramene" id="QL04p054192:mrna">
    <property type="protein sequence ID" value="QL04p054192:mrna"/>
    <property type="gene ID" value="QL04p054192"/>
</dbReference>
<proteinExistence type="predicted"/>
<dbReference type="EMBL" id="LRBV02000004">
    <property type="status" value="NOT_ANNOTATED_CDS"/>
    <property type="molecule type" value="Genomic_DNA"/>
</dbReference>
<keyword evidence="3" id="KW-1185">Reference proteome</keyword>
<accession>A0A7N2R3C3</accession>
<keyword evidence="1" id="KW-0472">Membrane</keyword>